<proteinExistence type="predicted"/>
<accession>A0ABY5Q3C9</accession>
<dbReference type="SUPFAM" id="SSF51905">
    <property type="entry name" value="FAD/NAD(P)-binding domain"/>
    <property type="match status" value="1"/>
</dbReference>
<keyword evidence="1" id="KW-0285">Flavoprotein</keyword>
<dbReference type="EMBL" id="CP102514">
    <property type="protein sequence ID" value="UUY50819.1"/>
    <property type="molecule type" value="Genomic_DNA"/>
</dbReference>
<evidence type="ECO:0000313" key="6">
    <source>
        <dbReference type="Proteomes" id="UP001057738"/>
    </source>
</evidence>
<reference evidence="5" key="1">
    <citation type="submission" date="2022-08" db="EMBL/GenBank/DDBJ databases">
        <authorList>
            <person name="Tian L."/>
        </authorList>
    </citation>
    <scope>NUCLEOTIDE SEQUENCE</scope>
    <source>
        <strain evidence="5">CM253</strain>
    </source>
</reference>
<dbReference type="RefSeq" id="WP_257857137.1">
    <property type="nucleotide sequence ID" value="NZ_CP102514.1"/>
</dbReference>
<dbReference type="PRINTS" id="PR00368">
    <property type="entry name" value="FADPNR"/>
</dbReference>
<evidence type="ECO:0000256" key="3">
    <source>
        <dbReference type="ARBA" id="ARBA00048132"/>
    </source>
</evidence>
<dbReference type="InterPro" id="IPR036188">
    <property type="entry name" value="FAD/NAD-bd_sf"/>
</dbReference>
<gene>
    <name evidence="5" type="ORF">NRK68_28440</name>
</gene>
<dbReference type="Proteomes" id="UP001057738">
    <property type="component" value="Chromosome"/>
</dbReference>
<feature type="domain" description="FAD/NAD(P)-binding" evidence="4">
    <location>
        <begin position="9"/>
        <end position="296"/>
    </location>
</feature>
<keyword evidence="2" id="KW-0560">Oxidoreductase</keyword>
<dbReference type="PANTHER" id="PTHR48105">
    <property type="entry name" value="THIOREDOXIN REDUCTASE 1-RELATED-RELATED"/>
    <property type="match status" value="1"/>
</dbReference>
<sequence length="351" mass="36052">MDNSREESFDVVVVGGGSAGLAGALTLVRARRSVLVIDSGSPRNAPAAHMHGYLGLDGRSPAELLARGRAEVEAYGGRIRPGTAVAADRLPDGSFRVRCGDGSTVRAGRLLVATGLVDELPPVPGLGARWGRDVLHCPYCHGWEVRDQPLAVLADGPIAVHQAQLWRHWSERTTLLAHTWPLGEEDRELLAALGIRIVEGEVTGLVVEDDRLTGASLADGGVVEFRALVVAPRFTARSGVLASLGLPTADMTRDGHVIGTCVESDPATGATALRGVWVAGNVTAPLEKVAGAAAQGAQAAAALNADLIEAETRRAVEAHRAGTGRAGAVAGSAVAAVAGSATGAADRTVRG</sequence>
<organism evidence="5 6">
    <name type="scientific">Streptomyces yangpuensis</name>
    <dbReference type="NCBI Taxonomy" id="1648182"/>
    <lineage>
        <taxon>Bacteria</taxon>
        <taxon>Bacillati</taxon>
        <taxon>Actinomycetota</taxon>
        <taxon>Actinomycetes</taxon>
        <taxon>Kitasatosporales</taxon>
        <taxon>Streptomycetaceae</taxon>
        <taxon>Streptomyces</taxon>
    </lineage>
</organism>
<name>A0ABY5Q3C9_9ACTN</name>
<keyword evidence="6" id="KW-1185">Reference proteome</keyword>
<protein>
    <submittedName>
        <fullName evidence="5">NAD(P)/FAD-dependent oxidoreductase</fullName>
    </submittedName>
</protein>
<dbReference type="GeneID" id="95577458"/>
<dbReference type="PRINTS" id="PR00469">
    <property type="entry name" value="PNDRDTASEII"/>
</dbReference>
<dbReference type="Pfam" id="PF07992">
    <property type="entry name" value="Pyr_redox_2"/>
    <property type="match status" value="1"/>
</dbReference>
<dbReference type="InterPro" id="IPR050097">
    <property type="entry name" value="Ferredoxin-NADP_redctase_2"/>
</dbReference>
<dbReference type="Gene3D" id="3.50.50.60">
    <property type="entry name" value="FAD/NAD(P)-binding domain"/>
    <property type="match status" value="2"/>
</dbReference>
<evidence type="ECO:0000256" key="2">
    <source>
        <dbReference type="ARBA" id="ARBA00023002"/>
    </source>
</evidence>
<evidence type="ECO:0000313" key="5">
    <source>
        <dbReference type="EMBL" id="UUY50819.1"/>
    </source>
</evidence>
<evidence type="ECO:0000259" key="4">
    <source>
        <dbReference type="Pfam" id="PF07992"/>
    </source>
</evidence>
<comment type="catalytic activity">
    <reaction evidence="3">
        <text>[thioredoxin]-dithiol + NADP(+) = [thioredoxin]-disulfide + NADPH + H(+)</text>
        <dbReference type="Rhea" id="RHEA:20345"/>
        <dbReference type="Rhea" id="RHEA-COMP:10698"/>
        <dbReference type="Rhea" id="RHEA-COMP:10700"/>
        <dbReference type="ChEBI" id="CHEBI:15378"/>
        <dbReference type="ChEBI" id="CHEBI:29950"/>
        <dbReference type="ChEBI" id="CHEBI:50058"/>
        <dbReference type="ChEBI" id="CHEBI:57783"/>
        <dbReference type="ChEBI" id="CHEBI:58349"/>
        <dbReference type="EC" id="1.8.1.9"/>
    </reaction>
</comment>
<dbReference type="InterPro" id="IPR023753">
    <property type="entry name" value="FAD/NAD-binding_dom"/>
</dbReference>
<evidence type="ECO:0000256" key="1">
    <source>
        <dbReference type="ARBA" id="ARBA00022630"/>
    </source>
</evidence>